<dbReference type="InterPro" id="IPR012675">
    <property type="entry name" value="Beta-grasp_dom_sf"/>
</dbReference>
<evidence type="ECO:0000313" key="2">
    <source>
        <dbReference type="Proteomes" id="UP000011682"/>
    </source>
</evidence>
<dbReference type="PANTHER" id="PTHR38031">
    <property type="entry name" value="SULFUR CARRIER PROTEIN SLR0821-RELATED"/>
    <property type="match status" value="1"/>
</dbReference>
<dbReference type="Gene3D" id="3.10.20.30">
    <property type="match status" value="1"/>
</dbReference>
<dbReference type="PANTHER" id="PTHR38031:SF1">
    <property type="entry name" value="SULFUR CARRIER PROTEIN CYSO"/>
    <property type="match status" value="1"/>
</dbReference>
<evidence type="ECO:0000313" key="1">
    <source>
        <dbReference type="EMBL" id="EPX59223.1"/>
    </source>
</evidence>
<dbReference type="InterPro" id="IPR052045">
    <property type="entry name" value="Sulfur_Carrier/Prot_Modifier"/>
</dbReference>
<dbReference type="Proteomes" id="UP000011682">
    <property type="component" value="Unassembled WGS sequence"/>
</dbReference>
<comment type="caution">
    <text evidence="1">The sequence shown here is derived from an EMBL/GenBank/DDBJ whole genome shotgun (WGS) entry which is preliminary data.</text>
</comment>
<dbReference type="eggNOG" id="COG1977">
    <property type="taxonomic scope" value="Bacteria"/>
</dbReference>
<proteinExistence type="predicted"/>
<dbReference type="Pfam" id="PF02597">
    <property type="entry name" value="ThiS"/>
    <property type="match status" value="1"/>
</dbReference>
<protein>
    <submittedName>
        <fullName evidence="1">MoaD and/or ThiS family protein</fullName>
    </submittedName>
</protein>
<gene>
    <name evidence="1" type="ORF">D187_003127</name>
</gene>
<dbReference type="InterPro" id="IPR003749">
    <property type="entry name" value="ThiS/MoaD-like"/>
</dbReference>
<sequence>MGQTEGMAMVRIPTAWRGLSGRQGEVRVPGATVGEVLEHLGRLHPELGARVLDERGAVRRYVNVFLNDEDIRFLAELATPVADADRLTLIPAMAGG</sequence>
<dbReference type="SUPFAM" id="SSF54285">
    <property type="entry name" value="MoaD/ThiS"/>
    <property type="match status" value="1"/>
</dbReference>
<name>S9QRI7_CYSF2</name>
<dbReference type="InterPro" id="IPR016155">
    <property type="entry name" value="Mopterin_synth/thiamin_S_b"/>
</dbReference>
<organism evidence="1 2">
    <name type="scientific">Cystobacter fuscus (strain ATCC 25194 / DSM 2262 / NBRC 100088 / M29)</name>
    <dbReference type="NCBI Taxonomy" id="1242864"/>
    <lineage>
        <taxon>Bacteria</taxon>
        <taxon>Pseudomonadati</taxon>
        <taxon>Myxococcota</taxon>
        <taxon>Myxococcia</taxon>
        <taxon>Myxococcales</taxon>
        <taxon>Cystobacterineae</taxon>
        <taxon>Archangiaceae</taxon>
        <taxon>Cystobacter</taxon>
    </lineage>
</organism>
<dbReference type="EMBL" id="ANAH02000018">
    <property type="protein sequence ID" value="EPX59223.1"/>
    <property type="molecule type" value="Genomic_DNA"/>
</dbReference>
<accession>S9QRI7</accession>
<keyword evidence="2" id="KW-1185">Reference proteome</keyword>
<reference evidence="1" key="1">
    <citation type="submission" date="2013-05" db="EMBL/GenBank/DDBJ databases">
        <title>Genome assembly of Cystobacter fuscus DSM 2262.</title>
        <authorList>
            <person name="Sharma G."/>
            <person name="Khatri I."/>
            <person name="Kaur C."/>
            <person name="Mayilraj S."/>
            <person name="Subramanian S."/>
        </authorList>
    </citation>
    <scope>NUCLEOTIDE SEQUENCE [LARGE SCALE GENOMIC DNA]</scope>
    <source>
        <strain evidence="1">DSM 2262</strain>
    </source>
</reference>
<dbReference type="AlphaFoldDB" id="S9QRI7"/>